<feature type="non-terminal residue" evidence="1">
    <location>
        <position position="105"/>
    </location>
</feature>
<dbReference type="Proteomes" id="UP001159405">
    <property type="component" value="Unassembled WGS sequence"/>
</dbReference>
<name>A0ABN8QFE9_9CNID</name>
<protein>
    <recommendedName>
        <fullName evidence="3">Maturase K</fullName>
    </recommendedName>
</protein>
<evidence type="ECO:0000313" key="2">
    <source>
        <dbReference type="Proteomes" id="UP001159405"/>
    </source>
</evidence>
<sequence>MSSFHEVQDQLLLSYEDGILDEDEFLLLHKQFIPKNLNFSYKEYDRFRKHDLQILSKVLQIPDSFRCYQRSVVDGMEGLCILLSRLSYPCRYSDMISQFGLPVPV</sequence>
<dbReference type="PANTHER" id="PTHR34615">
    <property type="entry name" value="PX DOMAIN-CONTAINING PROTEIN"/>
    <property type="match status" value="1"/>
</dbReference>
<comment type="caution">
    <text evidence="1">The sequence shown here is derived from an EMBL/GenBank/DDBJ whole genome shotgun (WGS) entry which is preliminary data.</text>
</comment>
<proteinExistence type="predicted"/>
<gene>
    <name evidence="1" type="ORF">PLOB_00005807</name>
</gene>
<dbReference type="EMBL" id="CALNXK010000126">
    <property type="protein sequence ID" value="CAH3163418.1"/>
    <property type="molecule type" value="Genomic_DNA"/>
</dbReference>
<organism evidence="1 2">
    <name type="scientific">Porites lobata</name>
    <dbReference type="NCBI Taxonomy" id="104759"/>
    <lineage>
        <taxon>Eukaryota</taxon>
        <taxon>Metazoa</taxon>
        <taxon>Cnidaria</taxon>
        <taxon>Anthozoa</taxon>
        <taxon>Hexacorallia</taxon>
        <taxon>Scleractinia</taxon>
        <taxon>Fungiina</taxon>
        <taxon>Poritidae</taxon>
        <taxon>Porites</taxon>
    </lineage>
</organism>
<accession>A0ABN8QFE9</accession>
<evidence type="ECO:0000313" key="1">
    <source>
        <dbReference type="EMBL" id="CAH3163418.1"/>
    </source>
</evidence>
<dbReference type="PANTHER" id="PTHR34615:SF1">
    <property type="entry name" value="PX DOMAIN-CONTAINING PROTEIN"/>
    <property type="match status" value="1"/>
</dbReference>
<keyword evidence="2" id="KW-1185">Reference proteome</keyword>
<evidence type="ECO:0008006" key="3">
    <source>
        <dbReference type="Google" id="ProtNLM"/>
    </source>
</evidence>
<reference evidence="1 2" key="1">
    <citation type="submission" date="2022-05" db="EMBL/GenBank/DDBJ databases">
        <authorList>
            <consortium name="Genoscope - CEA"/>
            <person name="William W."/>
        </authorList>
    </citation>
    <scope>NUCLEOTIDE SEQUENCE [LARGE SCALE GENOMIC DNA]</scope>
</reference>